<evidence type="ECO:0000313" key="1">
    <source>
        <dbReference type="EMBL" id="KAJ2678632.1"/>
    </source>
</evidence>
<dbReference type="OrthoDB" id="194468at2759"/>
<comment type="caution">
    <text evidence="1">The sequence shown here is derived from an EMBL/GenBank/DDBJ whole genome shotgun (WGS) entry which is preliminary data.</text>
</comment>
<gene>
    <name evidence="1" type="ORF">GGI25_002220</name>
</gene>
<dbReference type="Proteomes" id="UP001151518">
    <property type="component" value="Unassembled WGS sequence"/>
</dbReference>
<dbReference type="EMBL" id="JANBTW010000019">
    <property type="protein sequence ID" value="KAJ2678632.1"/>
    <property type="molecule type" value="Genomic_DNA"/>
</dbReference>
<dbReference type="CDD" id="cd08060">
    <property type="entry name" value="MPN_UPF0172"/>
    <property type="match status" value="1"/>
</dbReference>
<sequence>MIEYTVSLQAYAKAILHCAKYPWATVHGLFLAEKKDGKIRFVDALPLAHNWTSLTPMFDVALQQAQLYAKTKGLAVCGYYVANEDTGATQLSAAGSLLAKTLIAVDDSTVAFVVDAKKLAPESTRAALVPYVYSESQWKEQSGAFSDTKGSSGTKGAAFVLENNRVLVATRKLIDERAEVGVHDFDEHVDDVSLDWLQNTTISERIKTA</sequence>
<protein>
    <recommendedName>
        <fullName evidence="3">MPN domain-containing protein</fullName>
    </recommendedName>
</protein>
<evidence type="ECO:0000313" key="2">
    <source>
        <dbReference type="Proteomes" id="UP001151518"/>
    </source>
</evidence>
<dbReference type="PANTHER" id="PTHR12941:SF10">
    <property type="entry name" value="ER MEMBRANE PROTEIN COMPLEX SUBUNIT 8_9 HOMOLOG"/>
    <property type="match status" value="1"/>
</dbReference>
<proteinExistence type="predicted"/>
<dbReference type="Pfam" id="PF03665">
    <property type="entry name" value="UPF0172"/>
    <property type="match status" value="1"/>
</dbReference>
<name>A0A9W8G9H6_9FUNG</name>
<dbReference type="PANTHER" id="PTHR12941">
    <property type="entry name" value="ER MEMBRANE PROTEIN COMPLEX"/>
    <property type="match status" value="1"/>
</dbReference>
<accession>A0A9W8G9H6</accession>
<evidence type="ECO:0008006" key="3">
    <source>
        <dbReference type="Google" id="ProtNLM"/>
    </source>
</evidence>
<organism evidence="1 2">
    <name type="scientific">Coemansia spiralis</name>
    <dbReference type="NCBI Taxonomy" id="417178"/>
    <lineage>
        <taxon>Eukaryota</taxon>
        <taxon>Fungi</taxon>
        <taxon>Fungi incertae sedis</taxon>
        <taxon>Zoopagomycota</taxon>
        <taxon>Kickxellomycotina</taxon>
        <taxon>Kickxellomycetes</taxon>
        <taxon>Kickxellales</taxon>
        <taxon>Kickxellaceae</taxon>
        <taxon>Coemansia</taxon>
    </lineage>
</organism>
<dbReference type="GO" id="GO:0072546">
    <property type="term" value="C:EMC complex"/>
    <property type="evidence" value="ECO:0007669"/>
    <property type="project" value="InterPro"/>
</dbReference>
<dbReference type="InterPro" id="IPR005366">
    <property type="entry name" value="EMC8/9"/>
</dbReference>
<dbReference type="AlphaFoldDB" id="A0A9W8G9H6"/>
<reference evidence="1" key="1">
    <citation type="submission" date="2022-07" db="EMBL/GenBank/DDBJ databases">
        <title>Phylogenomic reconstructions and comparative analyses of Kickxellomycotina fungi.</title>
        <authorList>
            <person name="Reynolds N.K."/>
            <person name="Stajich J.E."/>
            <person name="Barry K."/>
            <person name="Grigoriev I.V."/>
            <person name="Crous P."/>
            <person name="Smith M.E."/>
        </authorList>
    </citation>
    <scope>NUCLEOTIDE SEQUENCE</scope>
    <source>
        <strain evidence="1">NRRL 3115</strain>
    </source>
</reference>